<dbReference type="GO" id="GO:0006355">
    <property type="term" value="P:regulation of DNA-templated transcription"/>
    <property type="evidence" value="ECO:0007669"/>
    <property type="project" value="InterPro"/>
</dbReference>
<feature type="domain" description="HTH luxR-type" evidence="3">
    <location>
        <begin position="868"/>
        <end position="931"/>
    </location>
</feature>
<evidence type="ECO:0000256" key="1">
    <source>
        <dbReference type="ARBA" id="ARBA00022741"/>
    </source>
</evidence>
<dbReference type="GO" id="GO:0005524">
    <property type="term" value="F:ATP binding"/>
    <property type="evidence" value="ECO:0007669"/>
    <property type="project" value="UniProtKB-KW"/>
</dbReference>
<evidence type="ECO:0000256" key="2">
    <source>
        <dbReference type="ARBA" id="ARBA00022840"/>
    </source>
</evidence>
<gene>
    <name evidence="4" type="ORF">HD593_005762</name>
</gene>
<keyword evidence="2" id="KW-0067">ATP-binding</keyword>
<evidence type="ECO:0000259" key="3">
    <source>
        <dbReference type="PROSITE" id="PS50043"/>
    </source>
</evidence>
<dbReference type="PROSITE" id="PS50043">
    <property type="entry name" value="HTH_LUXR_2"/>
    <property type="match status" value="1"/>
</dbReference>
<dbReference type="Pfam" id="PF13191">
    <property type="entry name" value="AAA_16"/>
    <property type="match status" value="1"/>
</dbReference>
<dbReference type="InterPro" id="IPR000792">
    <property type="entry name" value="Tscrpt_reg_LuxR_C"/>
</dbReference>
<protein>
    <submittedName>
        <fullName evidence="4">DNA-binding CsgD family transcriptional regulator</fullName>
    </submittedName>
</protein>
<dbReference type="RefSeq" id="WP_312903775.1">
    <property type="nucleotide sequence ID" value="NZ_JACHMI010000001.1"/>
</dbReference>
<dbReference type="GO" id="GO:0005737">
    <property type="term" value="C:cytoplasm"/>
    <property type="evidence" value="ECO:0007669"/>
    <property type="project" value="TreeGrafter"/>
</dbReference>
<dbReference type="GO" id="GO:0004016">
    <property type="term" value="F:adenylate cyclase activity"/>
    <property type="evidence" value="ECO:0007669"/>
    <property type="project" value="TreeGrafter"/>
</dbReference>
<dbReference type="InterPro" id="IPR016032">
    <property type="entry name" value="Sig_transdc_resp-reg_C-effctor"/>
</dbReference>
<dbReference type="PANTHER" id="PTHR16305:SF35">
    <property type="entry name" value="TRANSCRIPTIONAL ACTIVATOR DOMAIN"/>
    <property type="match status" value="1"/>
</dbReference>
<reference evidence="4 5" key="1">
    <citation type="submission" date="2020-08" db="EMBL/GenBank/DDBJ databases">
        <title>Sequencing the genomes of 1000 actinobacteria strains.</title>
        <authorList>
            <person name="Klenk H.-P."/>
        </authorList>
    </citation>
    <scope>NUCLEOTIDE SEQUENCE [LARGE SCALE GENOMIC DNA]</scope>
    <source>
        <strain evidence="4 5">DSM 43768</strain>
    </source>
</reference>
<proteinExistence type="predicted"/>
<comment type="caution">
    <text evidence="4">The sequence shown here is derived from an EMBL/GenBank/DDBJ whole genome shotgun (WGS) entry which is preliminary data.</text>
</comment>
<dbReference type="InterPro" id="IPR027417">
    <property type="entry name" value="P-loop_NTPase"/>
</dbReference>
<evidence type="ECO:0000313" key="5">
    <source>
        <dbReference type="Proteomes" id="UP000565579"/>
    </source>
</evidence>
<dbReference type="SUPFAM" id="SSF46894">
    <property type="entry name" value="C-terminal effector domain of the bipartite response regulators"/>
    <property type="match status" value="1"/>
</dbReference>
<dbReference type="InterPro" id="IPR041664">
    <property type="entry name" value="AAA_16"/>
</dbReference>
<dbReference type="Gene3D" id="1.10.10.10">
    <property type="entry name" value="Winged helix-like DNA-binding domain superfamily/Winged helix DNA-binding domain"/>
    <property type="match status" value="1"/>
</dbReference>
<organism evidence="4 5">
    <name type="scientific">Nonomuraea rubra</name>
    <dbReference type="NCBI Taxonomy" id="46180"/>
    <lineage>
        <taxon>Bacteria</taxon>
        <taxon>Bacillati</taxon>
        <taxon>Actinomycetota</taxon>
        <taxon>Actinomycetes</taxon>
        <taxon>Streptosporangiales</taxon>
        <taxon>Streptosporangiaceae</taxon>
        <taxon>Nonomuraea</taxon>
    </lineage>
</organism>
<sequence>MADTGWHPPENQVTLLGRRGEREAIERLLSRAWSGRSGALVIRGEAGIGKTALLRHARGTAAGFRVEHATGIESEAGFAYAGLHQLCAPLLDRLPALPGPQQAALGVAFGLRAGDPPDRFLVGLAVLGLLAEAAEERPLLCLVDDAQWLDEVSAQTLGFVARRVEAERVALVFALRDSRTDPGGTELFGRLPDLGLGGLSDADARALLATAVRTPLDEQVRDRIIAEARGNPLALLELPRSAQPAKLAGGFGLPDALNVPRRVEQSFQHRSAGLPADTQLLLLVAAAEPVGDADLMWRAAEYVGIGTEAATPAEAAGLLEIGTRVRFSHPLVRSAVYRAAVPAERRRVHRALAEATDPRTDPDRRAWHRAQAVLGSDEEAAAELERSAGRARARGGLAAAAAFLERAVALTPGAAGRARRALAAAQAKNQAGAPDAALELLTVAADGPSDALHRARIEVLRAQIAFHTIRGNEVPGMLLDAAKMLAPLDAALSRETYLQAIEASFHAGRLGRGRGLPEAAEAAQTAPAPTTPPRPVDLLLDGLAARFTQGYEASAPGLQRALRMFRGHEPRAEDDNRRWLWLACHVAAMLWDDEAIYALAGRIVRLTREAGALATLPAALNALATVLVHTGELARAAELVAEEHAITQATGAPPLPNARLTLAAWRGRQPETAELYAAMVRNATERGEGATIGLGQYALAVLHNGLGNYDDALAAAAPPCEHDELANSSVALHELIEAAVRAGQPARAAAALERVSPRARASGTQWALGLEARSRALTSTGPAAEALYREAVQRLSECRMATHLARAHLVYGEWLRREGRRQDAREQLRTAHELLSGMGAEAFAARAARELRATGEQPRKRTVQPADARTAQELLTARELLIARLVATGATSGEIGAQLFLSPRTIDAHLRNIFRKLNVTSRRQLRNLQLP</sequence>
<dbReference type="Proteomes" id="UP000565579">
    <property type="component" value="Unassembled WGS sequence"/>
</dbReference>
<keyword evidence="4" id="KW-0238">DNA-binding</keyword>
<name>A0A7X0U0R1_9ACTN</name>
<dbReference type="Pfam" id="PF00196">
    <property type="entry name" value="GerE"/>
    <property type="match status" value="1"/>
</dbReference>
<dbReference type="AlphaFoldDB" id="A0A7X0U0R1"/>
<evidence type="ECO:0000313" key="4">
    <source>
        <dbReference type="EMBL" id="MBB6550967.1"/>
    </source>
</evidence>
<dbReference type="SMART" id="SM00421">
    <property type="entry name" value="HTH_LUXR"/>
    <property type="match status" value="1"/>
</dbReference>
<dbReference type="PROSITE" id="PS00622">
    <property type="entry name" value="HTH_LUXR_1"/>
    <property type="match status" value="1"/>
</dbReference>
<keyword evidence="5" id="KW-1185">Reference proteome</keyword>
<dbReference type="SUPFAM" id="SSF52540">
    <property type="entry name" value="P-loop containing nucleoside triphosphate hydrolases"/>
    <property type="match status" value="1"/>
</dbReference>
<dbReference type="InterPro" id="IPR036388">
    <property type="entry name" value="WH-like_DNA-bd_sf"/>
</dbReference>
<dbReference type="PANTHER" id="PTHR16305">
    <property type="entry name" value="TESTICULAR SOLUBLE ADENYLYL CYCLASE"/>
    <property type="match status" value="1"/>
</dbReference>
<dbReference type="CDD" id="cd06170">
    <property type="entry name" value="LuxR_C_like"/>
    <property type="match status" value="1"/>
</dbReference>
<dbReference type="EMBL" id="JACHMI010000001">
    <property type="protein sequence ID" value="MBB6550967.1"/>
    <property type="molecule type" value="Genomic_DNA"/>
</dbReference>
<dbReference type="SUPFAM" id="SSF48452">
    <property type="entry name" value="TPR-like"/>
    <property type="match status" value="1"/>
</dbReference>
<keyword evidence="1" id="KW-0547">Nucleotide-binding</keyword>
<dbReference type="InterPro" id="IPR011990">
    <property type="entry name" value="TPR-like_helical_dom_sf"/>
</dbReference>
<dbReference type="PRINTS" id="PR00038">
    <property type="entry name" value="HTHLUXR"/>
</dbReference>
<dbReference type="GO" id="GO:0003677">
    <property type="term" value="F:DNA binding"/>
    <property type="evidence" value="ECO:0007669"/>
    <property type="project" value="UniProtKB-KW"/>
</dbReference>
<accession>A0A7X0U0R1</accession>